<dbReference type="SUPFAM" id="SSF56784">
    <property type="entry name" value="HAD-like"/>
    <property type="match status" value="1"/>
</dbReference>
<dbReference type="GO" id="GO:0006281">
    <property type="term" value="P:DNA repair"/>
    <property type="evidence" value="ECO:0007669"/>
    <property type="project" value="TreeGrafter"/>
</dbReference>
<keyword evidence="2" id="KW-0460">Magnesium</keyword>
<evidence type="ECO:0000256" key="1">
    <source>
        <dbReference type="ARBA" id="ARBA00022801"/>
    </source>
</evidence>
<protein>
    <submittedName>
        <fullName evidence="3">Haloacid dehalogenase</fullName>
    </submittedName>
</protein>
<dbReference type="GO" id="GO:0008967">
    <property type="term" value="F:phosphoglycolate phosphatase activity"/>
    <property type="evidence" value="ECO:0007669"/>
    <property type="project" value="TreeGrafter"/>
</dbReference>
<evidence type="ECO:0000256" key="2">
    <source>
        <dbReference type="ARBA" id="ARBA00022842"/>
    </source>
</evidence>
<gene>
    <name evidence="3" type="ORF">GCM10007425_08100</name>
</gene>
<dbReference type="InterPro" id="IPR023214">
    <property type="entry name" value="HAD_sf"/>
</dbReference>
<evidence type="ECO:0000313" key="4">
    <source>
        <dbReference type="Proteomes" id="UP000616608"/>
    </source>
</evidence>
<name>A0A917G0B1_9BACI</name>
<dbReference type="SFLD" id="SFLDS00003">
    <property type="entry name" value="Haloacid_Dehalogenase"/>
    <property type="match status" value="1"/>
</dbReference>
<keyword evidence="1" id="KW-0378">Hydrolase</keyword>
<dbReference type="Gene3D" id="3.40.50.1000">
    <property type="entry name" value="HAD superfamily/HAD-like"/>
    <property type="match status" value="1"/>
</dbReference>
<dbReference type="InterPro" id="IPR036412">
    <property type="entry name" value="HAD-like_sf"/>
</dbReference>
<dbReference type="InterPro" id="IPR006439">
    <property type="entry name" value="HAD-SF_hydro_IA"/>
</dbReference>
<dbReference type="GO" id="GO:0005829">
    <property type="term" value="C:cytosol"/>
    <property type="evidence" value="ECO:0007669"/>
    <property type="project" value="TreeGrafter"/>
</dbReference>
<comment type="caution">
    <text evidence="3">The sequence shown here is derived from an EMBL/GenBank/DDBJ whole genome shotgun (WGS) entry which is preliminary data.</text>
</comment>
<dbReference type="InterPro" id="IPR050155">
    <property type="entry name" value="HAD-like_hydrolase_sf"/>
</dbReference>
<dbReference type="PANTHER" id="PTHR43434:SF1">
    <property type="entry name" value="PHOSPHOGLYCOLATE PHOSPHATASE"/>
    <property type="match status" value="1"/>
</dbReference>
<keyword evidence="4" id="KW-1185">Reference proteome</keyword>
<dbReference type="EMBL" id="BMJT01000002">
    <property type="protein sequence ID" value="GGG16122.1"/>
    <property type="molecule type" value="Genomic_DNA"/>
</dbReference>
<dbReference type="RefSeq" id="WP_188613734.1">
    <property type="nucleotide sequence ID" value="NZ_BMJT01000002.1"/>
</dbReference>
<sequence>MIKGILFDKDGTLIEFNALWIRVTSNIVQHLLQKYQVSANYYEPMLAELGIKQDGTLMKNSLIASETLYDTAQVLAPYVQQDVTLLYKELDHLYFTETKKHQDTIIPIGDVQLLFKQLHNKGIRIGIVTADQYNVTTFTLQKLCIMPYIDFVATADTYAKKPAPDALHAFCQQFALTPDEVIHVGDTFVDMQFGQQAQQAVGVLSGTSDLATLQQYGPTVLPSIHDIIRHFNL</sequence>
<dbReference type="Pfam" id="PF00702">
    <property type="entry name" value="Hydrolase"/>
    <property type="match status" value="1"/>
</dbReference>
<dbReference type="SFLD" id="SFLDG01129">
    <property type="entry name" value="C1.5:_HAD__Beta-PGM__Phosphata"/>
    <property type="match status" value="1"/>
</dbReference>
<dbReference type="Gene3D" id="1.10.150.240">
    <property type="entry name" value="Putative phosphatase, domain 2"/>
    <property type="match status" value="1"/>
</dbReference>
<dbReference type="AlphaFoldDB" id="A0A917G0B1"/>
<evidence type="ECO:0000313" key="3">
    <source>
        <dbReference type="EMBL" id="GGG16122.1"/>
    </source>
</evidence>
<dbReference type="Proteomes" id="UP000616608">
    <property type="component" value="Unassembled WGS sequence"/>
</dbReference>
<reference evidence="3" key="1">
    <citation type="journal article" date="2014" name="Int. J. Syst. Evol. Microbiol.">
        <title>Complete genome sequence of Corynebacterium casei LMG S-19264T (=DSM 44701T), isolated from a smear-ripened cheese.</title>
        <authorList>
            <consortium name="US DOE Joint Genome Institute (JGI-PGF)"/>
            <person name="Walter F."/>
            <person name="Albersmeier A."/>
            <person name="Kalinowski J."/>
            <person name="Ruckert C."/>
        </authorList>
    </citation>
    <scope>NUCLEOTIDE SEQUENCE</scope>
    <source>
        <strain evidence="3">CGMCC 1.15760</strain>
    </source>
</reference>
<proteinExistence type="predicted"/>
<reference evidence="3" key="2">
    <citation type="submission" date="2020-09" db="EMBL/GenBank/DDBJ databases">
        <authorList>
            <person name="Sun Q."/>
            <person name="Zhou Y."/>
        </authorList>
    </citation>
    <scope>NUCLEOTIDE SEQUENCE</scope>
    <source>
        <strain evidence="3">CGMCC 1.15760</strain>
    </source>
</reference>
<organism evidence="3 4">
    <name type="scientific">Lysinibacillus alkalisoli</name>
    <dbReference type="NCBI Taxonomy" id="1911548"/>
    <lineage>
        <taxon>Bacteria</taxon>
        <taxon>Bacillati</taxon>
        <taxon>Bacillota</taxon>
        <taxon>Bacilli</taxon>
        <taxon>Bacillales</taxon>
        <taxon>Bacillaceae</taxon>
        <taxon>Lysinibacillus</taxon>
    </lineage>
</organism>
<dbReference type="PANTHER" id="PTHR43434">
    <property type="entry name" value="PHOSPHOGLYCOLATE PHOSPHATASE"/>
    <property type="match status" value="1"/>
</dbReference>
<dbReference type="NCBIfam" id="TIGR01549">
    <property type="entry name" value="HAD-SF-IA-v1"/>
    <property type="match status" value="1"/>
</dbReference>
<accession>A0A917G0B1</accession>
<dbReference type="InterPro" id="IPR023198">
    <property type="entry name" value="PGP-like_dom2"/>
</dbReference>